<gene>
    <name evidence="2" type="ORF">V1264_011460</name>
</gene>
<dbReference type="Proteomes" id="UP001374579">
    <property type="component" value="Unassembled WGS sequence"/>
</dbReference>
<feature type="compositionally biased region" description="Gly residues" evidence="1">
    <location>
        <begin position="452"/>
        <end position="466"/>
    </location>
</feature>
<feature type="compositionally biased region" description="Basic and acidic residues" evidence="1">
    <location>
        <begin position="251"/>
        <end position="283"/>
    </location>
</feature>
<protein>
    <submittedName>
        <fullName evidence="2">Uncharacterized protein</fullName>
    </submittedName>
</protein>
<proteinExistence type="predicted"/>
<feature type="compositionally biased region" description="Acidic residues" evidence="1">
    <location>
        <begin position="284"/>
        <end position="301"/>
    </location>
</feature>
<feature type="compositionally biased region" description="Gly residues" evidence="1">
    <location>
        <begin position="543"/>
        <end position="556"/>
    </location>
</feature>
<evidence type="ECO:0000256" key="1">
    <source>
        <dbReference type="SAM" id="MobiDB-lite"/>
    </source>
</evidence>
<dbReference type="AlphaFoldDB" id="A0AAN9BYS6"/>
<accession>A0AAN9BYS6</accession>
<feature type="compositionally biased region" description="Basic and acidic residues" evidence="1">
    <location>
        <begin position="430"/>
        <end position="451"/>
    </location>
</feature>
<feature type="compositionally biased region" description="Gly residues" evidence="1">
    <location>
        <begin position="398"/>
        <end position="425"/>
    </location>
</feature>
<organism evidence="2 3">
    <name type="scientific">Littorina saxatilis</name>
    <dbReference type="NCBI Taxonomy" id="31220"/>
    <lineage>
        <taxon>Eukaryota</taxon>
        <taxon>Metazoa</taxon>
        <taxon>Spiralia</taxon>
        <taxon>Lophotrochozoa</taxon>
        <taxon>Mollusca</taxon>
        <taxon>Gastropoda</taxon>
        <taxon>Caenogastropoda</taxon>
        <taxon>Littorinimorpha</taxon>
        <taxon>Littorinoidea</taxon>
        <taxon>Littorinidae</taxon>
        <taxon>Littorina</taxon>
    </lineage>
</organism>
<feature type="region of interest" description="Disordered" evidence="1">
    <location>
        <begin position="495"/>
        <end position="564"/>
    </location>
</feature>
<evidence type="ECO:0000313" key="3">
    <source>
        <dbReference type="Proteomes" id="UP001374579"/>
    </source>
</evidence>
<reference evidence="2 3" key="1">
    <citation type="submission" date="2024-02" db="EMBL/GenBank/DDBJ databases">
        <title>Chromosome-scale genome assembly of the rough periwinkle Littorina saxatilis.</title>
        <authorList>
            <person name="De Jode A."/>
            <person name="Faria R."/>
            <person name="Formenti G."/>
            <person name="Sims Y."/>
            <person name="Smith T.P."/>
            <person name="Tracey A."/>
            <person name="Wood J.M.D."/>
            <person name="Zagrodzka Z.B."/>
            <person name="Johannesson K."/>
            <person name="Butlin R.K."/>
            <person name="Leder E.H."/>
        </authorList>
    </citation>
    <scope>NUCLEOTIDE SEQUENCE [LARGE SCALE GENOMIC DNA]</scope>
    <source>
        <strain evidence="2">Snail1</strain>
        <tissue evidence="2">Muscle</tissue>
    </source>
</reference>
<feature type="region of interest" description="Disordered" evidence="1">
    <location>
        <begin position="379"/>
        <end position="470"/>
    </location>
</feature>
<sequence length="564" mass="62581">MADNAELEEKDVPMEDVTEVDEDELLGTKTKNGEDLDESMKDIKLEGDSGQTGAAVPLPEVQEEKKEEEPEKKEEDEDDGGAASDIEFSMEDDRSGAADDTSWTWHIEMYPLSPEDAQLENFVKMLNVATQGHIVIRTNEQGEKKGEVHFYTEDAHAAKTLMRTICCRKFTHFRPHIYLYRKKEGEGEEYESASLRLDLIEAAKMRWDRQRKNKGEPASRIATVSEVPVSTSKEFLNVLFARAYHIKRESDESEAEEAKKAKEADENDESKAESSATAEKKEEKDDDEDKDENNEEEEELVGEFNGKLTIDCCSRTSLKGFLLGYRKVVIGNNLLSIKPLSSEEFDVDALRKEVRAKRRYEAIHGKEWVPVTQAERGYRNDDASAEGKSYNNKEGRGGGRGRGGRGGRGAVAGGRGGGGARGGVMTGRQKMNEKSMRRGFGRDSRDGRDVGPRGGRGASRGGGGGGYREEMRYLQSQLQMNTFELQRQIASLRGRDRSFGGGYRDYPPDPYDLPPVGRPFAYAPPPPPPFVDDLGYRPARGGPRYGGGGGGGGGRGKPMHGRRR</sequence>
<name>A0AAN9BYS6_9CAEN</name>
<feature type="compositionally biased region" description="Acidic residues" evidence="1">
    <location>
        <begin position="1"/>
        <end position="25"/>
    </location>
</feature>
<keyword evidence="3" id="KW-1185">Reference proteome</keyword>
<feature type="compositionally biased region" description="Basic and acidic residues" evidence="1">
    <location>
        <begin position="31"/>
        <end position="47"/>
    </location>
</feature>
<feature type="region of interest" description="Disordered" evidence="1">
    <location>
        <begin position="251"/>
        <end position="301"/>
    </location>
</feature>
<comment type="caution">
    <text evidence="2">The sequence shown here is derived from an EMBL/GenBank/DDBJ whole genome shotgun (WGS) entry which is preliminary data.</text>
</comment>
<evidence type="ECO:0000313" key="2">
    <source>
        <dbReference type="EMBL" id="KAK7111910.1"/>
    </source>
</evidence>
<feature type="compositionally biased region" description="Pro residues" evidence="1">
    <location>
        <begin position="508"/>
        <end position="530"/>
    </location>
</feature>
<feature type="region of interest" description="Disordered" evidence="1">
    <location>
        <begin position="1"/>
        <end position="99"/>
    </location>
</feature>
<feature type="compositionally biased region" description="Basic and acidic residues" evidence="1">
    <location>
        <begin position="62"/>
        <end position="73"/>
    </location>
</feature>
<feature type="compositionally biased region" description="Low complexity" evidence="1">
    <location>
        <begin position="531"/>
        <end position="542"/>
    </location>
</feature>
<dbReference type="EMBL" id="JBAMIC010000002">
    <property type="protein sequence ID" value="KAK7111910.1"/>
    <property type="molecule type" value="Genomic_DNA"/>
</dbReference>